<dbReference type="InterPro" id="IPR016187">
    <property type="entry name" value="CTDL_fold"/>
</dbReference>
<keyword evidence="6" id="KW-1185">Reference proteome</keyword>
<evidence type="ECO:0000256" key="3">
    <source>
        <dbReference type="RuleBase" id="RU361235"/>
    </source>
</evidence>
<feature type="chain" id="PRO_5025715467" description="Carboxylic ester hydrolase" evidence="3">
    <location>
        <begin position="22"/>
        <end position="700"/>
    </location>
</feature>
<accession>A0A6A4H3T0</accession>
<comment type="similarity">
    <text evidence="1 3">Belongs to the type-B carboxylesterase/lipase family.</text>
</comment>
<dbReference type="GO" id="GO:0016787">
    <property type="term" value="F:hydrolase activity"/>
    <property type="evidence" value="ECO:0007669"/>
    <property type="project" value="UniProtKB-KW"/>
</dbReference>
<keyword evidence="3" id="KW-0732">Signal</keyword>
<dbReference type="SUPFAM" id="SSF56436">
    <property type="entry name" value="C-type lectin-like"/>
    <property type="match status" value="1"/>
</dbReference>
<gene>
    <name evidence="5" type="ORF">BT96DRAFT_944667</name>
</gene>
<dbReference type="Proteomes" id="UP000799118">
    <property type="component" value="Unassembled WGS sequence"/>
</dbReference>
<feature type="domain" description="Carboxylesterase type B" evidence="4">
    <location>
        <begin position="198"/>
        <end position="306"/>
    </location>
</feature>
<dbReference type="Pfam" id="PF00135">
    <property type="entry name" value="COesterase"/>
    <property type="match status" value="2"/>
</dbReference>
<evidence type="ECO:0000259" key="4">
    <source>
        <dbReference type="Pfam" id="PF00135"/>
    </source>
</evidence>
<dbReference type="OrthoDB" id="408631at2759"/>
<dbReference type="SUPFAM" id="SSF53474">
    <property type="entry name" value="alpha/beta-Hydrolases"/>
    <property type="match status" value="1"/>
</dbReference>
<keyword evidence="2 3" id="KW-0378">Hydrolase</keyword>
<name>A0A6A4H3T0_9AGAR</name>
<dbReference type="PANTHER" id="PTHR43142:SF3">
    <property type="entry name" value="PUTATIVE (AFU_ORTHOLOGUE AFUA_3G09070)-RELATED"/>
    <property type="match status" value="1"/>
</dbReference>
<sequence>MAFSAVTLVVAFILSGRTIFASSLNRTALPSPQAVGSDLWLLFQNDLNWHTTANHTSTIVISSQTHDEAVSACSQLSEGLLSTNGELFTSDIKSLMQFIELEDGISATQSFWVNAPSTSSSSKGCTTISLQGISQENCDERLPAFCSNSAPNRISNDTDLSPQFQVQVTSGDLTFTGFYSAAEDILYIRSVRDHLSFRFLGIPYSNNPERFTYSSVFTGPPTDVPAINFGSPCVQVGGTGEENCLFINIWTPFLPNGPNISTTKLKPVMFFIHGGAFTGGEGSDAIYDGGNSASRGDVVHVTINYRYDSHSAGALLLLISLLVKRLGALGFMALEDGVTNGNYGIADQITALEWVHAHISSFGGDPSRITIFGQSAGAGSVRALLAAPPASGLFAGAIAQSNLDGFGFASTYSNYFTIAQSAELVGIPTVEGVGCANGTGEEVLACLRAVPALTLQNFPNSSSVDGKFIQTDQLVLNGSVSVAPAHVIFGWMRDDGVDFQGAFPTTNSTTLSALITTGIGVSTDGQFRCLDQATIFSAAKHGVFKSLRAYQFDRSYGGFEPIPGICDAPITPSHPFGDPNLPYFRCHSGDLAFTMGTLGESIPGAPFRDSNDLLFEQVIVDQWTSFARSFDPNPDPNFLQARGYTNTTEALLAWGRWEEVGASNANGTDVLRVLDVPSTSVAWMEQGQCDVLGFGLDFYE</sequence>
<protein>
    <recommendedName>
        <fullName evidence="3">Carboxylic ester hydrolase</fullName>
        <ecNumber evidence="3">3.1.1.-</ecNumber>
    </recommendedName>
</protein>
<dbReference type="Gene3D" id="3.40.50.1820">
    <property type="entry name" value="alpha/beta hydrolase"/>
    <property type="match status" value="1"/>
</dbReference>
<dbReference type="PANTHER" id="PTHR43142">
    <property type="entry name" value="CARBOXYLIC ESTER HYDROLASE"/>
    <property type="match status" value="1"/>
</dbReference>
<evidence type="ECO:0000313" key="5">
    <source>
        <dbReference type="EMBL" id="KAE9392436.1"/>
    </source>
</evidence>
<dbReference type="PROSITE" id="PS00122">
    <property type="entry name" value="CARBOXYLESTERASE_B_1"/>
    <property type="match status" value="1"/>
</dbReference>
<dbReference type="InterPro" id="IPR029058">
    <property type="entry name" value="AB_hydrolase_fold"/>
</dbReference>
<evidence type="ECO:0000256" key="2">
    <source>
        <dbReference type="ARBA" id="ARBA00022801"/>
    </source>
</evidence>
<reference evidence="5" key="1">
    <citation type="journal article" date="2019" name="Environ. Microbiol.">
        <title>Fungal ecological strategies reflected in gene transcription - a case study of two litter decomposers.</title>
        <authorList>
            <person name="Barbi F."/>
            <person name="Kohler A."/>
            <person name="Barry K."/>
            <person name="Baskaran P."/>
            <person name="Daum C."/>
            <person name="Fauchery L."/>
            <person name="Ihrmark K."/>
            <person name="Kuo A."/>
            <person name="LaButti K."/>
            <person name="Lipzen A."/>
            <person name="Morin E."/>
            <person name="Grigoriev I.V."/>
            <person name="Henrissat B."/>
            <person name="Lindahl B."/>
            <person name="Martin F."/>
        </authorList>
    </citation>
    <scope>NUCLEOTIDE SEQUENCE</scope>
    <source>
        <strain evidence="5">JB14</strain>
    </source>
</reference>
<evidence type="ECO:0000256" key="1">
    <source>
        <dbReference type="ARBA" id="ARBA00005964"/>
    </source>
</evidence>
<dbReference type="InterPro" id="IPR002018">
    <property type="entry name" value="CarbesteraseB"/>
</dbReference>
<feature type="signal peptide" evidence="3">
    <location>
        <begin position="1"/>
        <end position="21"/>
    </location>
</feature>
<proteinExistence type="inferred from homology"/>
<dbReference type="InterPro" id="IPR019826">
    <property type="entry name" value="Carboxylesterase_B_AS"/>
</dbReference>
<dbReference type="EMBL" id="ML769596">
    <property type="protein sequence ID" value="KAE9392436.1"/>
    <property type="molecule type" value="Genomic_DNA"/>
</dbReference>
<evidence type="ECO:0000313" key="6">
    <source>
        <dbReference type="Proteomes" id="UP000799118"/>
    </source>
</evidence>
<dbReference type="AlphaFoldDB" id="A0A6A4H3T0"/>
<feature type="domain" description="Carboxylesterase type B" evidence="4">
    <location>
        <begin position="325"/>
        <end position="500"/>
    </location>
</feature>
<organism evidence="5 6">
    <name type="scientific">Gymnopus androsaceus JB14</name>
    <dbReference type="NCBI Taxonomy" id="1447944"/>
    <lineage>
        <taxon>Eukaryota</taxon>
        <taxon>Fungi</taxon>
        <taxon>Dikarya</taxon>
        <taxon>Basidiomycota</taxon>
        <taxon>Agaricomycotina</taxon>
        <taxon>Agaricomycetes</taxon>
        <taxon>Agaricomycetidae</taxon>
        <taxon>Agaricales</taxon>
        <taxon>Marasmiineae</taxon>
        <taxon>Omphalotaceae</taxon>
        <taxon>Gymnopus</taxon>
    </lineage>
</organism>
<dbReference type="EC" id="3.1.1.-" evidence="3"/>